<dbReference type="InterPro" id="IPR011711">
    <property type="entry name" value="GntR_C"/>
</dbReference>
<dbReference type="PANTHER" id="PTHR43537">
    <property type="entry name" value="TRANSCRIPTIONAL REGULATOR, GNTR FAMILY"/>
    <property type="match status" value="1"/>
</dbReference>
<feature type="domain" description="HTH gntR-type" evidence="4">
    <location>
        <begin position="7"/>
        <end position="75"/>
    </location>
</feature>
<evidence type="ECO:0000256" key="2">
    <source>
        <dbReference type="ARBA" id="ARBA00023125"/>
    </source>
</evidence>
<organism evidence="5 6">
    <name type="scientific">Hominiventricola aquisgranensis</name>
    <dbReference type="NCBI Taxonomy" id="3133164"/>
    <lineage>
        <taxon>Bacteria</taxon>
        <taxon>Bacillati</taxon>
        <taxon>Bacillota</taxon>
        <taxon>Clostridia</taxon>
        <taxon>Lachnospirales</taxon>
        <taxon>Lachnospiraceae</taxon>
        <taxon>Hominiventricola</taxon>
    </lineage>
</organism>
<evidence type="ECO:0000313" key="6">
    <source>
        <dbReference type="Proteomes" id="UP001470288"/>
    </source>
</evidence>
<dbReference type="Pfam" id="PF00392">
    <property type="entry name" value="GntR"/>
    <property type="match status" value="1"/>
</dbReference>
<evidence type="ECO:0000259" key="4">
    <source>
        <dbReference type="PROSITE" id="PS50949"/>
    </source>
</evidence>
<dbReference type="InterPro" id="IPR000524">
    <property type="entry name" value="Tscrpt_reg_HTH_GntR"/>
</dbReference>
<accession>A0ABV1I1K1</accession>
<dbReference type="InterPro" id="IPR036388">
    <property type="entry name" value="WH-like_DNA-bd_sf"/>
</dbReference>
<keyword evidence="2" id="KW-0238">DNA-binding</keyword>
<keyword evidence="6" id="KW-1185">Reference proteome</keyword>
<gene>
    <name evidence="5" type="ORF">WMO62_06625</name>
</gene>
<keyword evidence="1" id="KW-0805">Transcription regulation</keyword>
<dbReference type="SMART" id="SM00345">
    <property type="entry name" value="HTH_GNTR"/>
    <property type="match status" value="1"/>
</dbReference>
<reference evidence="5 6" key="1">
    <citation type="submission" date="2024-03" db="EMBL/GenBank/DDBJ databases">
        <title>Human intestinal bacterial collection.</title>
        <authorList>
            <person name="Pauvert C."/>
            <person name="Hitch T.C.A."/>
            <person name="Clavel T."/>
        </authorList>
    </citation>
    <scope>NUCLEOTIDE SEQUENCE [LARGE SCALE GENOMIC DNA]</scope>
    <source>
        <strain evidence="5 6">CLA-AA-H78B</strain>
    </source>
</reference>
<evidence type="ECO:0000313" key="5">
    <source>
        <dbReference type="EMBL" id="MEQ2578519.1"/>
    </source>
</evidence>
<sequence length="231" mass="26674">MKYSSWNSVASYLVENIKKKIENGEYGEGSKLPSEKMLSEEYSVGRSSVREALKMLQAENLIEIVKGKGSFVLSTDARSKGIDQWYHSKKEVFRDLVEIRVALECLAVKKAAVKVTDDVIEKLISINQAYEATSATDITTRLEYDEAFHRLIVKTANMVLLEDIYNRFESAYTEYRIKGFVLTKYFEKAAEGHRQIIRAFQNRDEKSAEQLMYEHIYEVVDDIEKILEITK</sequence>
<dbReference type="Gene3D" id="1.10.10.10">
    <property type="entry name" value="Winged helix-like DNA-binding domain superfamily/Winged helix DNA-binding domain"/>
    <property type="match status" value="1"/>
</dbReference>
<keyword evidence="3" id="KW-0804">Transcription</keyword>
<protein>
    <submittedName>
        <fullName evidence="5">FadR/GntR family transcriptional regulator</fullName>
    </submittedName>
</protein>
<dbReference type="SUPFAM" id="SSF48008">
    <property type="entry name" value="GntR ligand-binding domain-like"/>
    <property type="match status" value="1"/>
</dbReference>
<comment type="caution">
    <text evidence="5">The sequence shown here is derived from an EMBL/GenBank/DDBJ whole genome shotgun (WGS) entry which is preliminary data.</text>
</comment>
<evidence type="ECO:0000256" key="3">
    <source>
        <dbReference type="ARBA" id="ARBA00023163"/>
    </source>
</evidence>
<dbReference type="EMBL" id="JBBMFC010000009">
    <property type="protein sequence ID" value="MEQ2578519.1"/>
    <property type="molecule type" value="Genomic_DNA"/>
</dbReference>
<dbReference type="InterPro" id="IPR008920">
    <property type="entry name" value="TF_FadR/GntR_C"/>
</dbReference>
<evidence type="ECO:0000256" key="1">
    <source>
        <dbReference type="ARBA" id="ARBA00023015"/>
    </source>
</evidence>
<dbReference type="Pfam" id="PF07729">
    <property type="entry name" value="FCD"/>
    <property type="match status" value="1"/>
</dbReference>
<dbReference type="Gene3D" id="1.20.120.530">
    <property type="entry name" value="GntR ligand-binding domain-like"/>
    <property type="match status" value="1"/>
</dbReference>
<dbReference type="PROSITE" id="PS50949">
    <property type="entry name" value="HTH_GNTR"/>
    <property type="match status" value="1"/>
</dbReference>
<dbReference type="SMART" id="SM00895">
    <property type="entry name" value="FCD"/>
    <property type="match status" value="1"/>
</dbReference>
<dbReference type="PANTHER" id="PTHR43537:SF5">
    <property type="entry name" value="UXU OPERON TRANSCRIPTIONAL REGULATOR"/>
    <property type="match status" value="1"/>
</dbReference>
<dbReference type="InterPro" id="IPR036390">
    <property type="entry name" value="WH_DNA-bd_sf"/>
</dbReference>
<proteinExistence type="predicted"/>
<dbReference type="CDD" id="cd07377">
    <property type="entry name" value="WHTH_GntR"/>
    <property type="match status" value="1"/>
</dbReference>
<dbReference type="RefSeq" id="WP_349144211.1">
    <property type="nucleotide sequence ID" value="NZ_JBBMFC010000009.1"/>
</dbReference>
<dbReference type="SUPFAM" id="SSF46785">
    <property type="entry name" value="Winged helix' DNA-binding domain"/>
    <property type="match status" value="1"/>
</dbReference>
<dbReference type="PRINTS" id="PR00035">
    <property type="entry name" value="HTHGNTR"/>
</dbReference>
<name>A0ABV1I1K1_9FIRM</name>
<dbReference type="Proteomes" id="UP001470288">
    <property type="component" value="Unassembled WGS sequence"/>
</dbReference>